<gene>
    <name evidence="4" type="ORF">DPX16_0470</name>
</gene>
<evidence type="ECO:0000256" key="2">
    <source>
        <dbReference type="ARBA" id="ARBA00022690"/>
    </source>
</evidence>
<keyword evidence="3" id="KW-0789">Thiol protease inhibitor</keyword>
<evidence type="ECO:0000256" key="3">
    <source>
        <dbReference type="ARBA" id="ARBA00022704"/>
    </source>
</evidence>
<dbReference type="PRINTS" id="PR00295">
    <property type="entry name" value="STEFINA"/>
</dbReference>
<reference evidence="4 5" key="1">
    <citation type="submission" date="2018-10" db="EMBL/GenBank/DDBJ databases">
        <title>Genome assembly for a Yunnan-Guizhou Plateau 3E fish, Anabarilius grahami (Regan), and its evolutionary and genetic applications.</title>
        <authorList>
            <person name="Jiang W."/>
        </authorList>
    </citation>
    <scope>NUCLEOTIDE SEQUENCE [LARGE SCALE GENOMIC DNA]</scope>
    <source>
        <strain evidence="4">AG-KIZ</strain>
        <tissue evidence="4">Muscle</tissue>
    </source>
</reference>
<accession>A0A3N0XPI8</accession>
<dbReference type="EMBL" id="RJVU01066545">
    <property type="protein sequence ID" value="ROI92058.1"/>
    <property type="molecule type" value="Genomic_DNA"/>
</dbReference>
<comment type="caution">
    <text evidence="4">The sequence shown here is derived from an EMBL/GenBank/DDBJ whole genome shotgun (WGS) entry which is preliminary data.</text>
</comment>
<keyword evidence="5" id="KW-1185">Reference proteome</keyword>
<dbReference type="InterPro" id="IPR046350">
    <property type="entry name" value="Cystatin_sf"/>
</dbReference>
<dbReference type="GO" id="GO:0005829">
    <property type="term" value="C:cytosol"/>
    <property type="evidence" value="ECO:0007669"/>
    <property type="project" value="TreeGrafter"/>
</dbReference>
<dbReference type="PANTHER" id="PTHR11414:SF21">
    <property type="entry name" value="CYSTATIN 14A, TANDEM DUPLICATE 1-RELATED"/>
    <property type="match status" value="1"/>
</dbReference>
<dbReference type="PANTHER" id="PTHR11414">
    <property type="entry name" value="CYSTATIN FAMILY MEMBER"/>
    <property type="match status" value="1"/>
</dbReference>
<sequence>MSMNMGWKEEEDASPDVQKFCNEVKASIEKKLGKKSIYNAINFRAVETKILYIAKVHVGNNECVHLKMSQSLPCYGGEVKLEQFQYPKSKEDDIEPF</sequence>
<dbReference type="OrthoDB" id="6115262at2759"/>
<evidence type="ECO:0000256" key="1">
    <source>
        <dbReference type="ARBA" id="ARBA00009403"/>
    </source>
</evidence>
<dbReference type="AlphaFoldDB" id="A0A3N0XPI8"/>
<organism evidence="4 5">
    <name type="scientific">Anabarilius grahami</name>
    <name type="common">Kanglang fish</name>
    <name type="synonym">Barilius grahami</name>
    <dbReference type="NCBI Taxonomy" id="495550"/>
    <lineage>
        <taxon>Eukaryota</taxon>
        <taxon>Metazoa</taxon>
        <taxon>Chordata</taxon>
        <taxon>Craniata</taxon>
        <taxon>Vertebrata</taxon>
        <taxon>Euteleostomi</taxon>
        <taxon>Actinopterygii</taxon>
        <taxon>Neopterygii</taxon>
        <taxon>Teleostei</taxon>
        <taxon>Ostariophysi</taxon>
        <taxon>Cypriniformes</taxon>
        <taxon>Xenocyprididae</taxon>
        <taxon>Xenocypridinae</taxon>
        <taxon>Xenocypridinae incertae sedis</taxon>
        <taxon>Anabarilius</taxon>
    </lineage>
</organism>
<dbReference type="InterPro" id="IPR001713">
    <property type="entry name" value="Prot_inh_stefin"/>
</dbReference>
<dbReference type="Gene3D" id="3.10.450.10">
    <property type="match status" value="1"/>
</dbReference>
<keyword evidence="2" id="KW-0646">Protease inhibitor</keyword>
<proteinExistence type="inferred from homology"/>
<evidence type="ECO:0000313" key="4">
    <source>
        <dbReference type="EMBL" id="ROI92058.1"/>
    </source>
</evidence>
<dbReference type="Proteomes" id="UP000281406">
    <property type="component" value="Unassembled WGS sequence"/>
</dbReference>
<name>A0A3N0XPI8_ANAGA</name>
<dbReference type="GO" id="GO:0004869">
    <property type="term" value="F:cysteine-type endopeptidase inhibitor activity"/>
    <property type="evidence" value="ECO:0007669"/>
    <property type="project" value="UniProtKB-KW"/>
</dbReference>
<evidence type="ECO:0000313" key="5">
    <source>
        <dbReference type="Proteomes" id="UP000281406"/>
    </source>
</evidence>
<comment type="similarity">
    <text evidence="1">Belongs to the cystatin family.</text>
</comment>
<dbReference type="SUPFAM" id="SSF54403">
    <property type="entry name" value="Cystatin/monellin"/>
    <property type="match status" value="1"/>
</dbReference>
<protein>
    <submittedName>
        <fullName evidence="4">Cystatin-B</fullName>
    </submittedName>
</protein>